<feature type="domain" description="NIPSNAP" evidence="5">
    <location>
        <begin position="204"/>
        <end position="261"/>
    </location>
</feature>
<keyword evidence="6" id="KW-1185">Reference proteome</keyword>
<protein>
    <submittedName>
        <fullName evidence="7">NIPSNAP domain-containing protein</fullName>
    </submittedName>
</protein>
<comment type="similarity">
    <text evidence="1">Belongs to the NipSnap family.</text>
</comment>
<dbReference type="Gene3D" id="2.40.50.140">
    <property type="entry name" value="Nucleic acid-binding proteins"/>
    <property type="match status" value="1"/>
</dbReference>
<dbReference type="InterPro" id="IPR051557">
    <property type="entry name" value="NipSnap_domain"/>
</dbReference>
<reference evidence="7" key="1">
    <citation type="submission" date="2022-11" db="UniProtKB">
        <authorList>
            <consortium name="WormBaseParasite"/>
        </authorList>
    </citation>
    <scope>IDENTIFICATION</scope>
</reference>
<organism evidence="6 7">
    <name type="scientific">Ditylenchus dipsaci</name>
    <dbReference type="NCBI Taxonomy" id="166011"/>
    <lineage>
        <taxon>Eukaryota</taxon>
        <taxon>Metazoa</taxon>
        <taxon>Ecdysozoa</taxon>
        <taxon>Nematoda</taxon>
        <taxon>Chromadorea</taxon>
        <taxon>Rhabditida</taxon>
        <taxon>Tylenchina</taxon>
        <taxon>Tylenchomorpha</taxon>
        <taxon>Sphaerularioidea</taxon>
        <taxon>Anguinidae</taxon>
        <taxon>Anguininae</taxon>
        <taxon>Ditylenchus</taxon>
    </lineage>
</organism>
<dbReference type="PANTHER" id="PTHR21017:SF17">
    <property type="entry name" value="PROTEIN NIPSNAP"/>
    <property type="match status" value="1"/>
</dbReference>
<dbReference type="AlphaFoldDB" id="A0A915DTK9"/>
<dbReference type="Gene3D" id="3.30.70.100">
    <property type="match status" value="2"/>
</dbReference>
<proteinExistence type="inferred from homology"/>
<sequence>MSFFSRLVFASTTRRFSSTALDPLKADKSRKLSPGINRVELLGAVAAEPKFLISRNGDEYSTFRLYTNVNYRKKDGETMEQTDAHDVSVFVLKLTMSNRMFVKDPKSLFVAALTMLSKLWATTNTETFPSQLYKRSSQHWLQCRSADYSNSTTGHDDKNSKNIAAEEDSKSQGWISKILTGAKGDFAGQTQSHSSLLSDTETIYEIQTHDAVGGKRPEYLKAYKNYSEEVVSATNGAELLGSWTVVFGNQDQVVNLWKYKNGYSDIDNHIQSLLHTPSLRTAELEYAALCGRRRTVVAKSFSYWGEPQPRDPSHIYDLRSYVLKPGSMIEWAMPGVTYRREFNQDVGGFFAQIGQLYMVFHLWAYKGMVNRNTTRQHTWSKPGWDQTVAYTVPLIKKMQSRILVPTELSKLK</sequence>
<evidence type="ECO:0000259" key="5">
    <source>
        <dbReference type="Pfam" id="PF07978"/>
    </source>
</evidence>
<keyword evidence="2 3" id="KW-0238">DNA-binding</keyword>
<accession>A0A915DTK9</accession>
<dbReference type="PROSITE" id="PS50935">
    <property type="entry name" value="SSB"/>
    <property type="match status" value="1"/>
</dbReference>
<dbReference type="Pfam" id="PF00436">
    <property type="entry name" value="SSB"/>
    <property type="match status" value="1"/>
</dbReference>
<dbReference type="InterPro" id="IPR012577">
    <property type="entry name" value="NIPSNAP"/>
</dbReference>
<dbReference type="GO" id="GO:0000423">
    <property type="term" value="P:mitophagy"/>
    <property type="evidence" value="ECO:0007669"/>
    <property type="project" value="UniProtKB-ARBA"/>
</dbReference>
<dbReference type="InterPro" id="IPR012340">
    <property type="entry name" value="NA-bd_OB-fold"/>
</dbReference>
<dbReference type="InterPro" id="IPR011008">
    <property type="entry name" value="Dimeric_a/b-barrel"/>
</dbReference>
<dbReference type="GO" id="GO:0005739">
    <property type="term" value="C:mitochondrion"/>
    <property type="evidence" value="ECO:0007669"/>
    <property type="project" value="TreeGrafter"/>
</dbReference>
<feature type="region of interest" description="Disordered" evidence="4">
    <location>
        <begin position="148"/>
        <end position="168"/>
    </location>
</feature>
<dbReference type="WBParaSite" id="jg23519">
    <property type="protein sequence ID" value="jg23519"/>
    <property type="gene ID" value="jg23519"/>
</dbReference>
<evidence type="ECO:0000313" key="7">
    <source>
        <dbReference type="WBParaSite" id="jg23519"/>
    </source>
</evidence>
<dbReference type="FunFam" id="3.30.70.100:FF:000004">
    <property type="entry name" value="NIPSNAP family protein"/>
    <property type="match status" value="1"/>
</dbReference>
<dbReference type="PANTHER" id="PTHR21017">
    <property type="entry name" value="NIPSNAP-RELATED"/>
    <property type="match status" value="1"/>
</dbReference>
<evidence type="ECO:0000256" key="4">
    <source>
        <dbReference type="SAM" id="MobiDB-lite"/>
    </source>
</evidence>
<evidence type="ECO:0000256" key="2">
    <source>
        <dbReference type="ARBA" id="ARBA00023125"/>
    </source>
</evidence>
<name>A0A915DTK9_9BILA</name>
<dbReference type="SUPFAM" id="SSF50249">
    <property type="entry name" value="Nucleic acid-binding proteins"/>
    <property type="match status" value="1"/>
</dbReference>
<feature type="domain" description="NIPSNAP" evidence="5">
    <location>
        <begin position="316"/>
        <end position="410"/>
    </location>
</feature>
<evidence type="ECO:0000256" key="1">
    <source>
        <dbReference type="ARBA" id="ARBA00005291"/>
    </source>
</evidence>
<dbReference type="Pfam" id="PF07978">
    <property type="entry name" value="NIPSNAP"/>
    <property type="match status" value="2"/>
</dbReference>
<dbReference type="SUPFAM" id="SSF54909">
    <property type="entry name" value="Dimeric alpha+beta barrel"/>
    <property type="match status" value="2"/>
</dbReference>
<dbReference type="Proteomes" id="UP000887574">
    <property type="component" value="Unplaced"/>
</dbReference>
<evidence type="ECO:0000256" key="3">
    <source>
        <dbReference type="PROSITE-ProRule" id="PRU00252"/>
    </source>
</evidence>
<evidence type="ECO:0000313" key="6">
    <source>
        <dbReference type="Proteomes" id="UP000887574"/>
    </source>
</evidence>
<dbReference type="GO" id="GO:0003697">
    <property type="term" value="F:single-stranded DNA binding"/>
    <property type="evidence" value="ECO:0007669"/>
    <property type="project" value="InterPro"/>
</dbReference>
<dbReference type="InterPro" id="IPR000424">
    <property type="entry name" value="Primosome_PriB/ssb"/>
</dbReference>